<evidence type="ECO:0000313" key="5">
    <source>
        <dbReference type="Proteomes" id="UP000673394"/>
    </source>
</evidence>
<evidence type="ECO:0000256" key="1">
    <source>
        <dbReference type="SAM" id="MobiDB-lite"/>
    </source>
</evidence>
<feature type="chain" id="PRO_5046032065" evidence="2">
    <location>
        <begin position="21"/>
        <end position="523"/>
    </location>
</feature>
<keyword evidence="2" id="KW-0732">Signal</keyword>
<accession>A0ABS5CJ05</accession>
<proteinExistence type="predicted"/>
<dbReference type="PANTHER" id="PTHR43649">
    <property type="entry name" value="ARABINOSE-BINDING PROTEIN-RELATED"/>
    <property type="match status" value="1"/>
</dbReference>
<dbReference type="PROSITE" id="PS51257">
    <property type="entry name" value="PROKAR_LIPOPROTEIN"/>
    <property type="match status" value="1"/>
</dbReference>
<dbReference type="Pfam" id="PF12010">
    <property type="entry name" value="DUF3502"/>
    <property type="match status" value="1"/>
</dbReference>
<sequence>MKKQVAKLSVVLMTSAIFLAACGSNNGNENANSGTTNAAANSSTSTTDTNADASTNANTTAADPAQDELKPVDLTWYYPLPAIPADLKTIEEAVNKITQEKINATIHMKPQAFGDYAAKMNVVVSSGEESDIIWTSNWLFPYGDNVAKGAFIPLDDLIAKYPDLQQSMPGFVWDATKVGGKVYGVPNYQTVTNRDGFKVVKSIADKYKFDPNTIKNFEDMEPFLETVKKGEPGKIPFAIDLRGFASGYLHNAGNYEFWGALGAIKLDGTNKVVNLYDTPEYKAYLDLAHRWYTKGIISEDAATVKNSADVVKTGNAVSQFHNVLSADVYAAEKAPGRLGDVVLAYTSNTYASTGTIITTMQAISKTSKNPERAMMFINLINTDKDLYNLLVNGIKDKNYTLGADNVATPIADSGYSAPGWVLGNTFNAYLTPGKTTAILDQVKKDNETATPSPLMGFNFDPQAVSAETAAVTAVVGEYGPGLNTGTIDPSTKLAEFQAKLKEAGADKIVAEVQKQLDAWLASK</sequence>
<dbReference type="EMBL" id="JAGKSP010000013">
    <property type="protein sequence ID" value="MBP3965867.1"/>
    <property type="molecule type" value="Genomic_DNA"/>
</dbReference>
<dbReference type="InterPro" id="IPR022627">
    <property type="entry name" value="DUF3502"/>
</dbReference>
<evidence type="ECO:0000259" key="3">
    <source>
        <dbReference type="Pfam" id="PF12010"/>
    </source>
</evidence>
<feature type="domain" description="DUF3502" evidence="3">
    <location>
        <begin position="453"/>
        <end position="521"/>
    </location>
</feature>
<dbReference type="InterPro" id="IPR050490">
    <property type="entry name" value="Bact_solute-bd_prot1"/>
</dbReference>
<name>A0ABS5CJ05_9BACL</name>
<feature type="signal peptide" evidence="2">
    <location>
        <begin position="1"/>
        <end position="20"/>
    </location>
</feature>
<feature type="compositionally biased region" description="Low complexity" evidence="1">
    <location>
        <begin position="32"/>
        <end position="63"/>
    </location>
</feature>
<feature type="region of interest" description="Disordered" evidence="1">
    <location>
        <begin position="32"/>
        <end position="65"/>
    </location>
</feature>
<dbReference type="SUPFAM" id="SSF53850">
    <property type="entry name" value="Periplasmic binding protein-like II"/>
    <property type="match status" value="1"/>
</dbReference>
<dbReference type="PANTHER" id="PTHR43649:SF17">
    <property type="entry name" value="ABC TRANSPORTER SOLUTE BINDING PROTEIN-SUGAR TRANSPORT"/>
    <property type="match status" value="1"/>
</dbReference>
<gene>
    <name evidence="4" type="ORF">I8J30_24405</name>
</gene>
<comment type="caution">
    <text evidence="4">The sequence shown here is derived from an EMBL/GenBank/DDBJ whole genome shotgun (WGS) entry which is preliminary data.</text>
</comment>
<evidence type="ECO:0000313" key="4">
    <source>
        <dbReference type="EMBL" id="MBP3965867.1"/>
    </source>
</evidence>
<evidence type="ECO:0000256" key="2">
    <source>
        <dbReference type="SAM" id="SignalP"/>
    </source>
</evidence>
<dbReference type="Gene3D" id="3.40.190.10">
    <property type="entry name" value="Periplasmic binding protein-like II"/>
    <property type="match status" value="1"/>
</dbReference>
<reference evidence="4 5" key="1">
    <citation type="submission" date="2021-04" db="EMBL/GenBank/DDBJ databases">
        <title>Paenibacillus sp. DLE-14 whole genome sequence.</title>
        <authorList>
            <person name="Ham Y.J."/>
        </authorList>
    </citation>
    <scope>NUCLEOTIDE SEQUENCE [LARGE SCALE GENOMIC DNA]</scope>
    <source>
        <strain evidence="4 5">DLE-14</strain>
    </source>
</reference>
<keyword evidence="5" id="KW-1185">Reference proteome</keyword>
<dbReference type="RefSeq" id="WP_210662604.1">
    <property type="nucleotide sequence ID" value="NZ_JAGKSP010000013.1"/>
</dbReference>
<protein>
    <submittedName>
        <fullName evidence="4">ABC transporter substrate-binding protein</fullName>
    </submittedName>
</protein>
<organism evidence="4 5">
    <name type="scientific">Paenibacillus lignilyticus</name>
    <dbReference type="NCBI Taxonomy" id="1172615"/>
    <lineage>
        <taxon>Bacteria</taxon>
        <taxon>Bacillati</taxon>
        <taxon>Bacillota</taxon>
        <taxon>Bacilli</taxon>
        <taxon>Bacillales</taxon>
        <taxon>Paenibacillaceae</taxon>
        <taxon>Paenibacillus</taxon>
    </lineage>
</organism>
<dbReference type="Proteomes" id="UP000673394">
    <property type="component" value="Unassembled WGS sequence"/>
</dbReference>